<dbReference type="Pfam" id="PF01803">
    <property type="entry name" value="LIM_bind"/>
    <property type="match status" value="1"/>
</dbReference>
<dbReference type="PANTHER" id="PTHR10378">
    <property type="entry name" value="LIM DOMAIN-BINDING PROTEIN"/>
    <property type="match status" value="1"/>
</dbReference>
<feature type="region of interest" description="Disordered" evidence="1">
    <location>
        <begin position="191"/>
        <end position="264"/>
    </location>
</feature>
<evidence type="ECO:0000313" key="3">
    <source>
        <dbReference type="Proteomes" id="UP001218218"/>
    </source>
</evidence>
<feature type="compositionally biased region" description="Basic residues" evidence="1">
    <location>
        <begin position="912"/>
        <end position="922"/>
    </location>
</feature>
<feature type="compositionally biased region" description="Gly residues" evidence="1">
    <location>
        <begin position="706"/>
        <end position="715"/>
    </location>
</feature>
<feature type="compositionally biased region" description="Polar residues" evidence="1">
    <location>
        <begin position="194"/>
        <end position="221"/>
    </location>
</feature>
<feature type="compositionally biased region" description="Pro residues" evidence="1">
    <location>
        <begin position="380"/>
        <end position="398"/>
    </location>
</feature>
<keyword evidence="3" id="KW-1185">Reference proteome</keyword>
<feature type="region of interest" description="Disordered" evidence="1">
    <location>
        <begin position="278"/>
        <end position="491"/>
    </location>
</feature>
<feature type="region of interest" description="Disordered" evidence="1">
    <location>
        <begin position="1"/>
        <end position="55"/>
    </location>
</feature>
<feature type="compositionally biased region" description="Low complexity" evidence="1">
    <location>
        <begin position="349"/>
        <end position="379"/>
    </location>
</feature>
<protein>
    <submittedName>
        <fullName evidence="2">LIM-domain binding protein-domain-containing protein</fullName>
    </submittedName>
</protein>
<evidence type="ECO:0000256" key="1">
    <source>
        <dbReference type="SAM" id="MobiDB-lite"/>
    </source>
</evidence>
<evidence type="ECO:0000313" key="2">
    <source>
        <dbReference type="EMBL" id="KAJ7367779.1"/>
    </source>
</evidence>
<gene>
    <name evidence="2" type="ORF">DFH08DRAFT_980515</name>
</gene>
<dbReference type="InterPro" id="IPR029005">
    <property type="entry name" value="LIM-bd/SEUSS"/>
</dbReference>
<dbReference type="Proteomes" id="UP001218218">
    <property type="component" value="Unassembled WGS sequence"/>
</dbReference>
<reference evidence="2" key="1">
    <citation type="submission" date="2023-03" db="EMBL/GenBank/DDBJ databases">
        <title>Massive genome expansion in bonnet fungi (Mycena s.s.) driven by repeated elements and novel gene families across ecological guilds.</title>
        <authorList>
            <consortium name="Lawrence Berkeley National Laboratory"/>
            <person name="Harder C.B."/>
            <person name="Miyauchi S."/>
            <person name="Viragh M."/>
            <person name="Kuo A."/>
            <person name="Thoen E."/>
            <person name="Andreopoulos B."/>
            <person name="Lu D."/>
            <person name="Skrede I."/>
            <person name="Drula E."/>
            <person name="Henrissat B."/>
            <person name="Morin E."/>
            <person name="Kohler A."/>
            <person name="Barry K."/>
            <person name="LaButti K."/>
            <person name="Morin E."/>
            <person name="Salamov A."/>
            <person name="Lipzen A."/>
            <person name="Mereny Z."/>
            <person name="Hegedus B."/>
            <person name="Baldrian P."/>
            <person name="Stursova M."/>
            <person name="Weitz H."/>
            <person name="Taylor A."/>
            <person name="Grigoriev I.V."/>
            <person name="Nagy L.G."/>
            <person name="Martin F."/>
            <person name="Kauserud H."/>
        </authorList>
    </citation>
    <scope>NUCLEOTIDE SEQUENCE</scope>
    <source>
        <strain evidence="2">CBHHK002</strain>
    </source>
</reference>
<feature type="compositionally biased region" description="Pro residues" evidence="1">
    <location>
        <begin position="462"/>
        <end position="474"/>
    </location>
</feature>
<feature type="compositionally biased region" description="Polar residues" evidence="1">
    <location>
        <begin position="809"/>
        <end position="832"/>
    </location>
</feature>
<feature type="compositionally biased region" description="Low complexity" evidence="1">
    <location>
        <begin position="833"/>
        <end position="853"/>
    </location>
</feature>
<feature type="compositionally biased region" description="Polar residues" evidence="1">
    <location>
        <begin position="321"/>
        <end position="330"/>
    </location>
</feature>
<organism evidence="2 3">
    <name type="scientific">Mycena albidolilacea</name>
    <dbReference type="NCBI Taxonomy" id="1033008"/>
    <lineage>
        <taxon>Eukaryota</taxon>
        <taxon>Fungi</taxon>
        <taxon>Dikarya</taxon>
        <taxon>Basidiomycota</taxon>
        <taxon>Agaricomycotina</taxon>
        <taxon>Agaricomycetes</taxon>
        <taxon>Agaricomycetidae</taxon>
        <taxon>Agaricales</taxon>
        <taxon>Marasmiineae</taxon>
        <taxon>Mycenaceae</taxon>
        <taxon>Mycena</taxon>
    </lineage>
</organism>
<name>A0AAD7F461_9AGAR</name>
<feature type="compositionally biased region" description="Low complexity" evidence="1">
    <location>
        <begin position="868"/>
        <end position="881"/>
    </location>
</feature>
<feature type="compositionally biased region" description="Pro residues" evidence="1">
    <location>
        <begin position="423"/>
        <end position="445"/>
    </location>
</feature>
<accession>A0AAD7F461</accession>
<comment type="caution">
    <text evidence="2">The sequence shown here is derived from an EMBL/GenBank/DDBJ whole genome shotgun (WGS) entry which is preliminary data.</text>
</comment>
<dbReference type="AlphaFoldDB" id="A0AAD7F461"/>
<feature type="region of interest" description="Disordered" evidence="1">
    <location>
        <begin position="807"/>
        <end position="922"/>
    </location>
</feature>
<dbReference type="EMBL" id="JARIHO010000001">
    <property type="protein sequence ID" value="KAJ7367779.1"/>
    <property type="molecule type" value="Genomic_DNA"/>
</dbReference>
<feature type="compositionally biased region" description="Low complexity" evidence="1">
    <location>
        <begin position="413"/>
        <end position="422"/>
    </location>
</feature>
<proteinExistence type="predicted"/>
<feature type="compositionally biased region" description="Pro residues" evidence="1">
    <location>
        <begin position="307"/>
        <end position="320"/>
    </location>
</feature>
<feature type="region of interest" description="Disordered" evidence="1">
    <location>
        <begin position="692"/>
        <end position="719"/>
    </location>
</feature>
<sequence length="922" mass="97483">MSGPSYLHPEASDSDLDSFMNPMLRQSQPPNMIGLNNPAFMQQPPPGQHHMPMQGNPGGQNPPMGMLPGAEMRFAGPNPMIPRTMAMRAGGRPPMAPGIPGGMPMGGLAHNPPMHGGMGGFPPGMMQGGPGGMVRRAVSNPVLNPGLGGLNSQAMMQNHQLARQQQMQMQQQHAAQQQERQRMEMMMNARPQGGPQNPGVNRTGSAGQLMNSLSQPASLNQPPHPGGMPGPHNFQNPIPPPQSSSPRARTPVMLPSGPGPSHNRAQMNDEMFINFQQNQYPPRMGNGPFTFGTSPTPPLNMSDSFPPGAPGRPGGFPPTPAQQLSMQQQHGGAAAENGYSFGMPPQRPPSNNQHPMMQQQHSPPQQSSQHHSPHHSPMNNPHPPRPQSQPQPPQPPGRPLSGAGPSHTPRPAQQPGLPNNPGLLPPGRLPPPQQQPPSQQPPNPNMRPQSSGSSSHPQLIAPRPPPPAQAPSAPPSDATLSSGASPPDANANAMLANAIPRHPAASAQTYSIGFGQGLIRVMQFSGLLGSDTPTVQSQKLHLSYWDNLIREYFTPKAIMKLTLWRDSLKNEAKPFEIGVPILPRFFLVTTQSGVKSMSLTLDGARERLYNPGHAIVECVSAIWTCRYSNGHIVTLRGPLTAHLVICAPAPHSQGGSGLPANGGPPPYVLKFDDFEFDAHSHDKYIALEAISGSRRTEEPSPPPANGVGGGSGAGMGADEDKRWEEPRQIIENGSIPGEPVNAFGIPQATMRCLELAESVGQMAELISFAKEQDVGPIDALKSLADKIREEQPQLSMMNGFGTNGFYPNGGSSMPSSAHGNTLYSSAPPSVTNPAAAQQPSSSMSSPQNAPPSAHNSPQKQHKTIPTKGSAASASTPGTGTANNTPAMASAPLKRKAGPSDTPTAVAEPPSKRTMRRRRGTGG</sequence>